<evidence type="ECO:0000313" key="3">
    <source>
        <dbReference type="EMBL" id="GMR52371.1"/>
    </source>
</evidence>
<feature type="domain" description="Peptidase A1" evidence="2">
    <location>
        <begin position="1"/>
        <end position="111"/>
    </location>
</feature>
<dbReference type="Gene3D" id="2.40.70.10">
    <property type="entry name" value="Acid Proteases"/>
    <property type="match status" value="1"/>
</dbReference>
<dbReference type="GO" id="GO:0005764">
    <property type="term" value="C:lysosome"/>
    <property type="evidence" value="ECO:0007669"/>
    <property type="project" value="TreeGrafter"/>
</dbReference>
<dbReference type="InterPro" id="IPR001461">
    <property type="entry name" value="Aspartic_peptidase_A1"/>
</dbReference>
<dbReference type="CDD" id="cd05471">
    <property type="entry name" value="pepsin_like"/>
    <property type="match status" value="1"/>
</dbReference>
<name>A0AAN5CWM2_9BILA</name>
<dbReference type="GO" id="GO:0004190">
    <property type="term" value="F:aspartic-type endopeptidase activity"/>
    <property type="evidence" value="ECO:0007669"/>
    <property type="project" value="InterPro"/>
</dbReference>
<accession>A0AAN5CWM2</accession>
<dbReference type="PANTHER" id="PTHR47966:SF45">
    <property type="entry name" value="PEPTIDASE A1 DOMAIN-CONTAINING PROTEIN"/>
    <property type="match status" value="1"/>
</dbReference>
<feature type="non-terminal residue" evidence="3">
    <location>
        <position position="1"/>
    </location>
</feature>
<dbReference type="AlphaFoldDB" id="A0AAN5CWM2"/>
<dbReference type="InterPro" id="IPR033121">
    <property type="entry name" value="PEPTIDASE_A1"/>
</dbReference>
<dbReference type="InterPro" id="IPR021109">
    <property type="entry name" value="Peptidase_aspartic_dom_sf"/>
</dbReference>
<keyword evidence="4" id="KW-1185">Reference proteome</keyword>
<dbReference type="Proteomes" id="UP001328107">
    <property type="component" value="Unassembled WGS sequence"/>
</dbReference>
<dbReference type="GO" id="GO:0006508">
    <property type="term" value="P:proteolysis"/>
    <property type="evidence" value="ECO:0007669"/>
    <property type="project" value="InterPro"/>
</dbReference>
<evidence type="ECO:0000259" key="2">
    <source>
        <dbReference type="PROSITE" id="PS51767"/>
    </source>
</evidence>
<comment type="caution">
    <text evidence="3">The sequence shown here is derived from an EMBL/GenBank/DDBJ whole genome shotgun (WGS) entry which is preliminary data.</text>
</comment>
<gene>
    <name evidence="3" type="ORF">PMAYCL1PPCAC_22566</name>
</gene>
<dbReference type="PROSITE" id="PS51767">
    <property type="entry name" value="PEPTIDASE_A1"/>
    <property type="match status" value="1"/>
</dbReference>
<evidence type="ECO:0000256" key="1">
    <source>
        <dbReference type="ARBA" id="ARBA00007447"/>
    </source>
</evidence>
<dbReference type="Pfam" id="PF00026">
    <property type="entry name" value="Asp"/>
    <property type="match status" value="1"/>
</dbReference>
<protein>
    <recommendedName>
        <fullName evidence="2">Peptidase A1 domain-containing protein</fullName>
    </recommendedName>
</protein>
<proteinExistence type="inferred from homology"/>
<reference evidence="4" key="1">
    <citation type="submission" date="2022-10" db="EMBL/GenBank/DDBJ databases">
        <title>Genome assembly of Pristionchus species.</title>
        <authorList>
            <person name="Yoshida K."/>
            <person name="Sommer R.J."/>
        </authorList>
    </citation>
    <scope>NUCLEOTIDE SEQUENCE [LARGE SCALE GENOMIC DNA]</scope>
    <source>
        <strain evidence="4">RS5460</strain>
    </source>
</reference>
<sequence length="111" mass="11952">FTSASSSTYVKNGKKFAISYGTGSATGFLGQDTIRFGTELTDLTVPKCTFGQATSIAPFFKNQVIDGILGLAFQSIADDNVKPPFIEAIDQKLVALPLFTVWLEHEGAQEN</sequence>
<dbReference type="PANTHER" id="PTHR47966">
    <property type="entry name" value="BETA-SITE APP-CLEAVING ENZYME, ISOFORM A-RELATED"/>
    <property type="match status" value="1"/>
</dbReference>
<feature type="non-terminal residue" evidence="3">
    <location>
        <position position="111"/>
    </location>
</feature>
<organism evidence="3 4">
    <name type="scientific">Pristionchus mayeri</name>
    <dbReference type="NCBI Taxonomy" id="1317129"/>
    <lineage>
        <taxon>Eukaryota</taxon>
        <taxon>Metazoa</taxon>
        <taxon>Ecdysozoa</taxon>
        <taxon>Nematoda</taxon>
        <taxon>Chromadorea</taxon>
        <taxon>Rhabditida</taxon>
        <taxon>Rhabditina</taxon>
        <taxon>Diplogasteromorpha</taxon>
        <taxon>Diplogasteroidea</taxon>
        <taxon>Neodiplogasteridae</taxon>
        <taxon>Pristionchus</taxon>
    </lineage>
</organism>
<comment type="similarity">
    <text evidence="1">Belongs to the peptidase A1 family.</text>
</comment>
<evidence type="ECO:0000313" key="4">
    <source>
        <dbReference type="Proteomes" id="UP001328107"/>
    </source>
</evidence>
<dbReference type="EMBL" id="BTRK01000005">
    <property type="protein sequence ID" value="GMR52371.1"/>
    <property type="molecule type" value="Genomic_DNA"/>
</dbReference>
<dbReference type="SUPFAM" id="SSF50630">
    <property type="entry name" value="Acid proteases"/>
    <property type="match status" value="1"/>
</dbReference>
<dbReference type="InterPro" id="IPR034164">
    <property type="entry name" value="Pepsin-like_dom"/>
</dbReference>